<dbReference type="EC" id="2.3.1.20" evidence="4"/>
<dbReference type="SUPFAM" id="SSF52777">
    <property type="entry name" value="CoA-dependent acyltransferases"/>
    <property type="match status" value="1"/>
</dbReference>
<comment type="pathway">
    <text evidence="1">Glycerolipid metabolism; triacylglycerol biosynthesis.</text>
</comment>
<comment type="catalytic activity">
    <reaction evidence="10">
        <text>an acyl-CoA + a 1,2-diacyl-sn-glycerol = a triacyl-sn-glycerol + CoA</text>
        <dbReference type="Rhea" id="RHEA:10868"/>
        <dbReference type="ChEBI" id="CHEBI:17815"/>
        <dbReference type="ChEBI" id="CHEBI:57287"/>
        <dbReference type="ChEBI" id="CHEBI:58342"/>
        <dbReference type="ChEBI" id="CHEBI:64615"/>
        <dbReference type="EC" id="2.3.1.20"/>
    </reaction>
</comment>
<gene>
    <name evidence="13" type="primary">tgs2_1</name>
    <name evidence="13" type="ORF">NCTC8139_01693</name>
</gene>
<dbReference type="Pfam" id="PF06974">
    <property type="entry name" value="WS_DGAT_C"/>
    <property type="match status" value="1"/>
</dbReference>
<feature type="domain" description="O-acyltransferase WSD1-like N-terminal" evidence="11">
    <location>
        <begin position="27"/>
        <end position="284"/>
    </location>
</feature>
<name>A0ABD7V267_9ACTN</name>
<evidence type="ECO:0000259" key="11">
    <source>
        <dbReference type="Pfam" id="PF03007"/>
    </source>
</evidence>
<evidence type="ECO:0000256" key="4">
    <source>
        <dbReference type="ARBA" id="ARBA00013244"/>
    </source>
</evidence>
<dbReference type="RefSeq" id="WP_131733998.1">
    <property type="nucleotide sequence ID" value="NZ_CAACYD010000006.1"/>
</dbReference>
<sequence length="484" mass="52132">MNSQNMTRDARLRAVSWEALPEAAERMTGPDALMLNMESASNPMHTLKVAVLDTSRRGRPVELAELAALLPQYLGKFPRATQRIQWVRGCSARPYWVPDTDFDVTRHLDERRVSAPGRRADLDAVLSDLAVEQLDRDHPLWALTLVHGLEGGRQAIVVRVHHAVADGLAALNTFMAATAEPGHAVEPAPVAVPADDVDTRALSRSARAESRLLARELPALVKAVRRSVAQRRKVENADRIPKPLTARRTSFNSRSGATRVCASADIPLYAVQQIALAANTTVNGALHGIIAGAIREELIARGEEPGASVTIFGVCKDLTSSRTYGNEIATSSAYLRSDLADPVERIVATGESCAAAVACRREVGFELTEKLSTYTGRMGPFFRSVAADLMPVVMNNITTANLPGPRTTRWAGDVEVVDWISFALAIAPADVNLTTYSYAGRLSMGLIATPESMPDPAGFLRRVSAAVDEAADALGIRSMAQEAS</sequence>
<keyword evidence="5" id="KW-0444">Lipid biosynthesis</keyword>
<dbReference type="GO" id="GO:0006629">
    <property type="term" value="P:lipid metabolic process"/>
    <property type="evidence" value="ECO:0007669"/>
    <property type="project" value="UniProtKB-KW"/>
</dbReference>
<evidence type="ECO:0000313" key="13">
    <source>
        <dbReference type="EMBL" id="VFA88151.1"/>
    </source>
</evidence>
<proteinExistence type="inferred from homology"/>
<keyword evidence="9 13" id="KW-0012">Acyltransferase</keyword>
<comment type="similarity">
    <text evidence="3">Belongs to the long-chain O-acyltransferase family.</text>
</comment>
<evidence type="ECO:0000256" key="1">
    <source>
        <dbReference type="ARBA" id="ARBA00004771"/>
    </source>
</evidence>
<evidence type="ECO:0000256" key="5">
    <source>
        <dbReference type="ARBA" id="ARBA00022516"/>
    </source>
</evidence>
<protein>
    <recommendedName>
        <fullName evidence="4">diacylglycerol O-acyltransferase</fullName>
        <ecNumber evidence="4">2.3.1.20</ecNumber>
    </recommendedName>
</protein>
<dbReference type="InterPro" id="IPR004255">
    <property type="entry name" value="O-acyltransferase_WSD1_N"/>
</dbReference>
<evidence type="ECO:0000256" key="8">
    <source>
        <dbReference type="ARBA" id="ARBA00023098"/>
    </source>
</evidence>
<reference evidence="13 14" key="1">
    <citation type="submission" date="2019-02" db="EMBL/GenBank/DDBJ databases">
        <authorList>
            <consortium name="Pathogen Informatics"/>
        </authorList>
    </citation>
    <scope>NUCLEOTIDE SEQUENCE [LARGE SCALE GENOMIC DNA]</scope>
    <source>
        <strain evidence="13 14">3012STDY6756503</strain>
    </source>
</reference>
<keyword evidence="6 13" id="KW-0808">Transferase</keyword>
<evidence type="ECO:0000256" key="10">
    <source>
        <dbReference type="ARBA" id="ARBA00048109"/>
    </source>
</evidence>
<evidence type="ECO:0000259" key="12">
    <source>
        <dbReference type="Pfam" id="PF06974"/>
    </source>
</evidence>
<evidence type="ECO:0000256" key="3">
    <source>
        <dbReference type="ARBA" id="ARBA00009587"/>
    </source>
</evidence>
<comment type="caution">
    <text evidence="13">The sequence shown here is derived from an EMBL/GenBank/DDBJ whole genome shotgun (WGS) entry which is preliminary data.</text>
</comment>
<dbReference type="InterPro" id="IPR009721">
    <property type="entry name" value="O-acyltransferase_WSD1_C"/>
</dbReference>
<dbReference type="GO" id="GO:0004144">
    <property type="term" value="F:diacylglycerol O-acyltransferase activity"/>
    <property type="evidence" value="ECO:0007669"/>
    <property type="project" value="UniProtKB-EC"/>
</dbReference>
<dbReference type="InterPro" id="IPR045034">
    <property type="entry name" value="O-acyltransferase_WSD1-like"/>
</dbReference>
<dbReference type="EMBL" id="CAACYD010000006">
    <property type="protein sequence ID" value="VFA88151.1"/>
    <property type="molecule type" value="Genomic_DNA"/>
</dbReference>
<dbReference type="Proteomes" id="UP000360750">
    <property type="component" value="Unassembled WGS sequence"/>
</dbReference>
<dbReference type="Pfam" id="PF03007">
    <property type="entry name" value="WS_DGAT_cat"/>
    <property type="match status" value="1"/>
</dbReference>
<evidence type="ECO:0000256" key="9">
    <source>
        <dbReference type="ARBA" id="ARBA00023315"/>
    </source>
</evidence>
<evidence type="ECO:0000256" key="2">
    <source>
        <dbReference type="ARBA" id="ARBA00005189"/>
    </source>
</evidence>
<dbReference type="GeneID" id="60749709"/>
<evidence type="ECO:0000313" key="14">
    <source>
        <dbReference type="Proteomes" id="UP000360750"/>
    </source>
</evidence>
<feature type="domain" description="O-acyltransferase WSD1 C-terminal" evidence="12">
    <location>
        <begin position="325"/>
        <end position="468"/>
    </location>
</feature>
<dbReference type="GO" id="GO:0006071">
    <property type="term" value="P:glycerol metabolic process"/>
    <property type="evidence" value="ECO:0007669"/>
    <property type="project" value="UniProtKB-KW"/>
</dbReference>
<dbReference type="AlphaFoldDB" id="A0ABD7V267"/>
<evidence type="ECO:0000256" key="6">
    <source>
        <dbReference type="ARBA" id="ARBA00022679"/>
    </source>
</evidence>
<evidence type="ECO:0000256" key="7">
    <source>
        <dbReference type="ARBA" id="ARBA00022798"/>
    </source>
</evidence>
<keyword evidence="7" id="KW-0319">Glycerol metabolism</keyword>
<organism evidence="13 14">
    <name type="scientific">Gordonia paraffinivorans</name>
    <dbReference type="NCBI Taxonomy" id="175628"/>
    <lineage>
        <taxon>Bacteria</taxon>
        <taxon>Bacillati</taxon>
        <taxon>Actinomycetota</taxon>
        <taxon>Actinomycetes</taxon>
        <taxon>Mycobacteriales</taxon>
        <taxon>Gordoniaceae</taxon>
        <taxon>Gordonia</taxon>
    </lineage>
</organism>
<accession>A0ABD7V267</accession>
<comment type="pathway">
    <text evidence="2">Lipid metabolism.</text>
</comment>
<dbReference type="PANTHER" id="PTHR31650">
    <property type="entry name" value="O-ACYLTRANSFERASE (WSD1-LIKE) FAMILY PROTEIN"/>
    <property type="match status" value="1"/>
</dbReference>
<dbReference type="PANTHER" id="PTHR31650:SF1">
    <property type="entry name" value="WAX ESTER SYNTHASE_DIACYLGLYCEROL ACYLTRANSFERASE 4-RELATED"/>
    <property type="match status" value="1"/>
</dbReference>
<keyword evidence="8" id="KW-0443">Lipid metabolism</keyword>